<name>Q070G2_CPRVZ</name>
<dbReference type="RefSeq" id="YP_784279.1">
    <property type="nucleotide sequence ID" value="NC_008030.1"/>
</dbReference>
<gene>
    <name evidence="2" type="ORF">CRV089</name>
</gene>
<protein>
    <submittedName>
        <fullName evidence="2">GyrB-like ATPase domain protein</fullName>
    </submittedName>
</protein>
<feature type="compositionally biased region" description="Low complexity" evidence="1">
    <location>
        <begin position="222"/>
        <end position="234"/>
    </location>
</feature>
<keyword evidence="3" id="KW-1185">Reference proteome</keyword>
<reference evidence="2 3" key="1">
    <citation type="journal article" date="2006" name="J. Virol.">
        <title>Genome of crocodilepox virus.</title>
        <authorList>
            <person name="Afonso C.L."/>
            <person name="Tulman E.R."/>
            <person name="Delhon G."/>
            <person name="Lu Z."/>
            <person name="Viljoen G.J."/>
            <person name="Wallace D.B."/>
            <person name="Kutish G.F."/>
            <person name="Rock D.L."/>
        </authorList>
    </citation>
    <scope>NUCLEOTIDE SEQUENCE [LARGE SCALE GENOMIC DNA]</scope>
    <source>
        <strain evidence="3">Isolate Crocodylus niloticus/Zimbabwe/Ume/2001</strain>
    </source>
</reference>
<feature type="region of interest" description="Disordered" evidence="1">
    <location>
        <begin position="152"/>
        <end position="241"/>
    </location>
</feature>
<dbReference type="GeneID" id="4363371"/>
<feature type="compositionally biased region" description="Polar residues" evidence="1">
    <location>
        <begin position="170"/>
        <end position="186"/>
    </location>
</feature>
<organismHost>
    <name type="scientific">Crocodylus porosus</name>
    <name type="common">Saltwater crocodile</name>
    <name type="synonym">Estuarine crocodile</name>
    <dbReference type="NCBI Taxonomy" id="8502"/>
</organismHost>
<evidence type="ECO:0000313" key="3">
    <source>
        <dbReference type="Proteomes" id="UP000011300"/>
    </source>
</evidence>
<dbReference type="EMBL" id="DQ356948">
    <property type="protein sequence ID" value="ABJ08980.1"/>
    <property type="molecule type" value="Genomic_DNA"/>
</dbReference>
<dbReference type="Proteomes" id="UP000011300">
    <property type="component" value="Segment"/>
</dbReference>
<sequence length="509" mass="55576">MNYRTLSAAVTVQADARLRVGPTDFVSRETLFGISIRYHEGAARLVEEALANAVDHCILIGGCVNVELRGNCVSVANTSLVPIHGKVDDEEQIIPYEILKSPGTSSNYTRSNVCGRYGLGLKTIDALTESVRLEVSDGTQCYIYTNDSGPFDDSGAGAESVASVPRTDGNAENANPDAQRSGAGNPSSTSRTGTASTTSRASGPAPRVNNPRPASAPALCQSRPASRRSSTESPESSHGENRGWIVDASMIDPYVGTRFFRLSFRVSGKPFGVCQREITAGLAGFAESRLQEIAFYLAEMRFDANLVFNGVPVVSEPPVFARVSCLTKEFGFSYVDAKECRFLGRAKAYLYRAVGFRPPEGAIVNGARVRRLALSREVLNNVFRTRQDVQRDLCVFLVIDCNGIEFESPEKRKVIGHFEVIGRLFASWELNSLCATRLATPVAIQCVPAYQYAAGQDLMSAVYANSQLTAYRPVYYQAATYATASPGRYFVARSRPRQQNLPRRWVPYS</sequence>
<evidence type="ECO:0000313" key="2">
    <source>
        <dbReference type="EMBL" id="ABJ08980.1"/>
    </source>
</evidence>
<organismHost>
    <name type="scientific">Crocodylus niloticus</name>
    <name type="common">Nile crocodile</name>
    <name type="synonym">African crocodile</name>
    <dbReference type="NCBI Taxonomy" id="8501"/>
</organismHost>
<organism evidence="2 3">
    <name type="scientific">Nile crocodilepox virus (isolate Crocodylus niloticus/Zimbabwe/Ume/2001)</name>
    <name type="common">CRV</name>
    <dbReference type="NCBI Taxonomy" id="1289473"/>
    <lineage>
        <taxon>Viruses</taxon>
        <taxon>Varidnaviria</taxon>
        <taxon>Bamfordvirae</taxon>
        <taxon>Nucleocytoviricota</taxon>
        <taxon>Pokkesviricetes</taxon>
        <taxon>Chitovirales</taxon>
        <taxon>Poxviridae</taxon>
        <taxon>Chordopoxvirinae</taxon>
        <taxon>Crocodylidpoxvirus</taxon>
        <taxon>Crocodylidpoxvirus nilecrocodilepox</taxon>
        <taxon>Nile crocodilepox virus</taxon>
    </lineage>
</organism>
<organismHost>
    <name type="scientific">Crocodylus johnstoni</name>
    <name type="common">Australian freshwater crocodile</name>
    <dbReference type="NCBI Taxonomy" id="184234"/>
</organismHost>
<feature type="compositionally biased region" description="Low complexity" evidence="1">
    <location>
        <begin position="187"/>
        <end position="203"/>
    </location>
</feature>
<proteinExistence type="predicted"/>
<dbReference type="Gene3D" id="3.30.565.10">
    <property type="entry name" value="Histidine kinase-like ATPase, C-terminal domain"/>
    <property type="match status" value="1"/>
</dbReference>
<dbReference type="KEGG" id="vg:4363371"/>
<dbReference type="InterPro" id="IPR036890">
    <property type="entry name" value="HATPase_C_sf"/>
</dbReference>
<accession>Q070G2</accession>
<evidence type="ECO:0000256" key="1">
    <source>
        <dbReference type="SAM" id="MobiDB-lite"/>
    </source>
</evidence>